<sequence length="161" mass="17394">MVSSSLTIPTKWTSAPDGIIKLNTDTSIRLKNGLSGLRVGARDFADSILIAWVSKRLYIPAIKHQAMVSSSLTIPTKWTSAPDGIIKLNTDTSIRLKNGLSGLRVGARDFADSILIAWVSKRLVCTFVKVISYNSIGHVLAIHALSGSGAIEWKSSFILSQ</sequence>
<protein>
    <submittedName>
        <fullName evidence="1">Uncharacterized protein</fullName>
    </submittedName>
</protein>
<organism evidence="1 2">
    <name type="scientific">Cinchona calisaya</name>
    <dbReference type="NCBI Taxonomy" id="153742"/>
    <lineage>
        <taxon>Eukaryota</taxon>
        <taxon>Viridiplantae</taxon>
        <taxon>Streptophyta</taxon>
        <taxon>Embryophyta</taxon>
        <taxon>Tracheophyta</taxon>
        <taxon>Spermatophyta</taxon>
        <taxon>Magnoliopsida</taxon>
        <taxon>eudicotyledons</taxon>
        <taxon>Gunneridae</taxon>
        <taxon>Pentapetalae</taxon>
        <taxon>asterids</taxon>
        <taxon>lamiids</taxon>
        <taxon>Gentianales</taxon>
        <taxon>Rubiaceae</taxon>
        <taxon>Cinchonoideae</taxon>
        <taxon>Cinchoneae</taxon>
        <taxon>Cinchona</taxon>
    </lineage>
</organism>
<name>A0ABD2XXV9_9GENT</name>
<evidence type="ECO:0000313" key="2">
    <source>
        <dbReference type="Proteomes" id="UP001630127"/>
    </source>
</evidence>
<dbReference type="EMBL" id="JBJUIK010000017">
    <property type="protein sequence ID" value="KAL3498325.1"/>
    <property type="molecule type" value="Genomic_DNA"/>
</dbReference>
<evidence type="ECO:0000313" key="1">
    <source>
        <dbReference type="EMBL" id="KAL3498325.1"/>
    </source>
</evidence>
<dbReference type="AlphaFoldDB" id="A0ABD2XXV9"/>
<gene>
    <name evidence="1" type="ORF">ACH5RR_041057</name>
</gene>
<keyword evidence="2" id="KW-1185">Reference proteome</keyword>
<comment type="caution">
    <text evidence="1">The sequence shown here is derived from an EMBL/GenBank/DDBJ whole genome shotgun (WGS) entry which is preliminary data.</text>
</comment>
<proteinExistence type="predicted"/>
<dbReference type="Proteomes" id="UP001630127">
    <property type="component" value="Unassembled WGS sequence"/>
</dbReference>
<accession>A0ABD2XXV9</accession>
<reference evidence="1 2" key="1">
    <citation type="submission" date="2024-11" db="EMBL/GenBank/DDBJ databases">
        <title>A near-complete genome assembly of Cinchona calisaya.</title>
        <authorList>
            <person name="Lian D.C."/>
            <person name="Zhao X.W."/>
            <person name="Wei L."/>
        </authorList>
    </citation>
    <scope>NUCLEOTIDE SEQUENCE [LARGE SCALE GENOMIC DNA]</scope>
    <source>
        <tissue evidence="1">Nenye</tissue>
    </source>
</reference>